<protein>
    <submittedName>
        <fullName evidence="2">Uncharacterized protein</fullName>
    </submittedName>
</protein>
<feature type="compositionally biased region" description="Polar residues" evidence="1">
    <location>
        <begin position="156"/>
        <end position="168"/>
    </location>
</feature>
<organism evidence="2 3">
    <name type="scientific">Anisodus tanguticus</name>
    <dbReference type="NCBI Taxonomy" id="243964"/>
    <lineage>
        <taxon>Eukaryota</taxon>
        <taxon>Viridiplantae</taxon>
        <taxon>Streptophyta</taxon>
        <taxon>Embryophyta</taxon>
        <taxon>Tracheophyta</taxon>
        <taxon>Spermatophyta</taxon>
        <taxon>Magnoliopsida</taxon>
        <taxon>eudicotyledons</taxon>
        <taxon>Gunneridae</taxon>
        <taxon>Pentapetalae</taxon>
        <taxon>asterids</taxon>
        <taxon>lamiids</taxon>
        <taxon>Solanales</taxon>
        <taxon>Solanaceae</taxon>
        <taxon>Solanoideae</taxon>
        <taxon>Hyoscyameae</taxon>
        <taxon>Anisodus</taxon>
    </lineage>
</organism>
<gene>
    <name evidence="2" type="ORF">RND71_023239</name>
</gene>
<sequence>MGIQEAKLLQLPSACKLTNASISSCPIRYAGAQKVRPECRSRPLLHHRASSSSLKLYLRSSGKPFMRGYFCYYYNNLLDEVKGMMTIHTNIAEIAIHTNIVERVIHKNKMPIWPFIQIENAKRAIHSNTKMSRGPYIQTKIPKGPFTHDEVEKGHSSSLLEENMSQAV</sequence>
<comment type="caution">
    <text evidence="2">The sequence shown here is derived from an EMBL/GenBank/DDBJ whole genome shotgun (WGS) entry which is preliminary data.</text>
</comment>
<accession>A0AAE1RS91</accession>
<name>A0AAE1RS91_9SOLA</name>
<evidence type="ECO:0000313" key="2">
    <source>
        <dbReference type="EMBL" id="KAK4357629.1"/>
    </source>
</evidence>
<dbReference type="AlphaFoldDB" id="A0AAE1RS91"/>
<dbReference type="EMBL" id="JAVYJV010000012">
    <property type="protein sequence ID" value="KAK4357629.1"/>
    <property type="molecule type" value="Genomic_DNA"/>
</dbReference>
<feature type="compositionally biased region" description="Basic and acidic residues" evidence="1">
    <location>
        <begin position="146"/>
        <end position="155"/>
    </location>
</feature>
<proteinExistence type="predicted"/>
<evidence type="ECO:0000256" key="1">
    <source>
        <dbReference type="SAM" id="MobiDB-lite"/>
    </source>
</evidence>
<keyword evidence="3" id="KW-1185">Reference proteome</keyword>
<evidence type="ECO:0000313" key="3">
    <source>
        <dbReference type="Proteomes" id="UP001291623"/>
    </source>
</evidence>
<dbReference type="Proteomes" id="UP001291623">
    <property type="component" value="Unassembled WGS sequence"/>
</dbReference>
<feature type="region of interest" description="Disordered" evidence="1">
    <location>
        <begin position="142"/>
        <end position="168"/>
    </location>
</feature>
<reference evidence="2" key="1">
    <citation type="submission" date="2023-12" db="EMBL/GenBank/DDBJ databases">
        <title>Genome assembly of Anisodus tanguticus.</title>
        <authorList>
            <person name="Wang Y.-J."/>
        </authorList>
    </citation>
    <scope>NUCLEOTIDE SEQUENCE</scope>
    <source>
        <strain evidence="2">KB-2021</strain>
        <tissue evidence="2">Leaf</tissue>
    </source>
</reference>